<accession>A0A0D8IZK7</accession>
<dbReference type="PANTHER" id="PTHR43333:SF1">
    <property type="entry name" value="D-ISOMER SPECIFIC 2-HYDROXYACID DEHYDROGENASE NAD-BINDING DOMAIN-CONTAINING PROTEIN"/>
    <property type="match status" value="1"/>
</dbReference>
<keyword evidence="6" id="KW-1185">Reference proteome</keyword>
<evidence type="ECO:0000313" key="5">
    <source>
        <dbReference type="EMBL" id="KJF38968.1"/>
    </source>
</evidence>
<evidence type="ECO:0000256" key="3">
    <source>
        <dbReference type="ARBA" id="ARBA00023027"/>
    </source>
</evidence>
<dbReference type="InterPro" id="IPR029753">
    <property type="entry name" value="D-isomer_DH_CS"/>
</dbReference>
<comment type="caution">
    <text evidence="5">The sequence shown here is derived from an EMBL/GenBank/DDBJ whole genome shotgun (WGS) entry which is preliminary data.</text>
</comment>
<dbReference type="AlphaFoldDB" id="A0A0D8IZK7"/>
<protein>
    <recommendedName>
        <fullName evidence="4">D-isomer specific 2-hydroxyacid dehydrogenase NAD-binding domain-containing protein</fullName>
    </recommendedName>
</protein>
<dbReference type="Proteomes" id="UP000032483">
    <property type="component" value="Unassembled WGS sequence"/>
</dbReference>
<reference evidence="5" key="1">
    <citation type="submission" date="2015-02" db="EMBL/GenBank/DDBJ databases">
        <title>A novel member of the family Ruminococcaceae isolated from human feces.</title>
        <authorList>
            <person name="Shkoporov A.N."/>
            <person name="Chaplin A.V."/>
            <person name="Motuzova O.V."/>
            <person name="Kafarskaia L.I."/>
            <person name="Khokhlova E.V."/>
            <person name="Efimov B.A."/>
        </authorList>
    </citation>
    <scope>NUCLEOTIDE SEQUENCE [LARGE SCALE GENOMIC DNA]</scope>
    <source>
        <strain evidence="5">585-1</strain>
    </source>
</reference>
<proteinExistence type="inferred from homology"/>
<dbReference type="SUPFAM" id="SSF52283">
    <property type="entry name" value="Formate/glycerate dehydrogenase catalytic domain-like"/>
    <property type="match status" value="1"/>
</dbReference>
<keyword evidence="3" id="KW-0520">NAD</keyword>
<feature type="domain" description="D-isomer specific 2-hydroxyacid dehydrogenase NAD-binding" evidence="4">
    <location>
        <begin position="111"/>
        <end position="290"/>
    </location>
</feature>
<dbReference type="PANTHER" id="PTHR43333">
    <property type="entry name" value="2-HACID_DH_C DOMAIN-CONTAINING PROTEIN"/>
    <property type="match status" value="1"/>
</dbReference>
<dbReference type="PROSITE" id="PS00671">
    <property type="entry name" value="D_2_HYDROXYACID_DH_3"/>
    <property type="match status" value="1"/>
</dbReference>
<dbReference type="GO" id="GO:0016616">
    <property type="term" value="F:oxidoreductase activity, acting on the CH-OH group of donors, NAD or NADP as acceptor"/>
    <property type="evidence" value="ECO:0007669"/>
    <property type="project" value="InterPro"/>
</dbReference>
<dbReference type="EMBL" id="JXXK01000026">
    <property type="protein sequence ID" value="KJF38968.1"/>
    <property type="molecule type" value="Genomic_DNA"/>
</dbReference>
<dbReference type="InterPro" id="IPR036291">
    <property type="entry name" value="NAD(P)-bd_dom_sf"/>
</dbReference>
<gene>
    <name evidence="5" type="ORF">TQ39_14820</name>
</gene>
<evidence type="ECO:0000256" key="1">
    <source>
        <dbReference type="ARBA" id="ARBA00005854"/>
    </source>
</evidence>
<sequence length="337" mass="37439">MPEIKKALVTAYLKPENQERLKAALEPAEVTFCIPYGPDAKEKIAQAAQEADVCILNGDLNDSILAGNNIKWIHCCHAGLDRSARPEVFERGIILTSSSGRSAPALAEHVLMFLLSLTYDLPMLLQAQTQHKWASTREYATKTGLHGKTIGVIGLGKTGREVARMAKTFDMTVLGWRRSNSPVEYVDEIYASEEDGDLNALLARCDYVVLCIELNDQTFHMIGAEQFRAMKSSAFFVNMGRGKLVDEPALITALQKKEIAGAGLDTFETEPLPPDSALWDMPNVIVTPHCTPALPDREERMLSYVYQNIKAYRENGEFVNRLSEKNIYSGARSAERI</sequence>
<dbReference type="Gene3D" id="3.40.50.720">
    <property type="entry name" value="NAD(P)-binding Rossmann-like Domain"/>
    <property type="match status" value="2"/>
</dbReference>
<dbReference type="GO" id="GO:0051287">
    <property type="term" value="F:NAD binding"/>
    <property type="evidence" value="ECO:0007669"/>
    <property type="project" value="InterPro"/>
</dbReference>
<dbReference type="FunFam" id="3.40.50.720:FF:000203">
    <property type="entry name" value="D-3-phosphoglycerate dehydrogenase (SerA)"/>
    <property type="match status" value="1"/>
</dbReference>
<organism evidence="5 6">
    <name type="scientific">Ruthenibacterium lactatiformans</name>
    <dbReference type="NCBI Taxonomy" id="1550024"/>
    <lineage>
        <taxon>Bacteria</taxon>
        <taxon>Bacillati</taxon>
        <taxon>Bacillota</taxon>
        <taxon>Clostridia</taxon>
        <taxon>Eubacteriales</taxon>
        <taxon>Oscillospiraceae</taxon>
        <taxon>Ruthenibacterium</taxon>
    </lineage>
</organism>
<dbReference type="CDD" id="cd05300">
    <property type="entry name" value="2-Hacid_dh_1"/>
    <property type="match status" value="1"/>
</dbReference>
<dbReference type="Pfam" id="PF02826">
    <property type="entry name" value="2-Hacid_dh_C"/>
    <property type="match status" value="1"/>
</dbReference>
<comment type="similarity">
    <text evidence="1">Belongs to the D-isomer specific 2-hydroxyacid dehydrogenase family.</text>
</comment>
<keyword evidence="2" id="KW-0560">Oxidoreductase</keyword>
<dbReference type="GeneID" id="42857834"/>
<dbReference type="SUPFAM" id="SSF51735">
    <property type="entry name" value="NAD(P)-binding Rossmann-fold domains"/>
    <property type="match status" value="1"/>
</dbReference>
<evidence type="ECO:0000256" key="2">
    <source>
        <dbReference type="ARBA" id="ARBA00023002"/>
    </source>
</evidence>
<dbReference type="InterPro" id="IPR006140">
    <property type="entry name" value="D-isomer_DH_NAD-bd"/>
</dbReference>
<dbReference type="RefSeq" id="WP_050006078.1">
    <property type="nucleotide sequence ID" value="NZ_JBKTEL010000241.1"/>
</dbReference>
<evidence type="ECO:0000259" key="4">
    <source>
        <dbReference type="Pfam" id="PF02826"/>
    </source>
</evidence>
<evidence type="ECO:0000313" key="6">
    <source>
        <dbReference type="Proteomes" id="UP000032483"/>
    </source>
</evidence>
<name>A0A0D8IZK7_9FIRM</name>